<dbReference type="Proteomes" id="UP000216433">
    <property type="component" value="Unassembled WGS sequence"/>
</dbReference>
<organism evidence="1 2">
    <name type="scientific">Stenotrophomonas maltophilia</name>
    <name type="common">Pseudomonas maltophilia</name>
    <name type="synonym">Xanthomonas maltophilia</name>
    <dbReference type="NCBI Taxonomy" id="40324"/>
    <lineage>
        <taxon>Bacteria</taxon>
        <taxon>Pseudomonadati</taxon>
        <taxon>Pseudomonadota</taxon>
        <taxon>Gammaproteobacteria</taxon>
        <taxon>Lysobacterales</taxon>
        <taxon>Lysobacteraceae</taxon>
        <taxon>Stenotrophomonas</taxon>
        <taxon>Stenotrophomonas maltophilia group</taxon>
    </lineage>
</organism>
<sequence length="633" mass="69488">MSGPRYSGWTPIVVVGDREVAAQHVPEARKLLGFVLEEAKRNGLGIANLRRELQDGTVLLAEKIGELPRVTIIAPAPPPVEEPPEPRGGFIVWPRWDVPTGDPAQRGSQVDPTGNDPTAWLEFAGSRVVTRYWRRWDVVDQIQGARYESYNRPDLYPDGLYFFGNIDWKDGEDLALSFYGFCSRYVHDVALLDIGARWVLQQGQALFDRISYRDELQQDPPEYLSWRINSACVRKTSAGVQELVVAFTNYAQGQPTTAQSAFVAFRLRRNEGTPQKGDWVIEPGSHRLLGMTPGQINPEGSTSGNTFADAAMAWFFNGDGTRAIRTVNSEQTAGVPLINTMTQEVEISDSSITHTAVQAAYLQGNYAGSGGNFALVAPTRGLVVSDFAGMERKDAYLALRRSEGRFAVEANNYQGMVRVSVVLEFDGGEISLIDRDFAVGNDRQDYHLMAYMDVRHNLFSGWRIQGFNGAHTIQPFAYMAGRMVYGEAEAVAWDPSSGTAAPFPGLDTRAPGAVTDGLVFGSYWVGAGGSGWGPRTPNQSGVLWNKHPREGLIAFAGSSLLVPLMMDQQGVYDFLGFPWAGGWNYSKGRYCVSIPGAYTGALNYVTGHDLGALLGVTADDRRFYPLTVLPKPI</sequence>
<comment type="caution">
    <text evidence="1">The sequence shown here is derived from an EMBL/GenBank/DDBJ whole genome shotgun (WGS) entry which is preliminary data.</text>
</comment>
<protein>
    <submittedName>
        <fullName evidence="1">Uncharacterized protein</fullName>
    </submittedName>
</protein>
<name>A0A270NLS4_STEMA</name>
<dbReference type="EMBL" id="NJGC01000004">
    <property type="protein sequence ID" value="PAM73134.1"/>
    <property type="molecule type" value="Genomic_DNA"/>
</dbReference>
<gene>
    <name evidence="1" type="ORF">CEK00_04620</name>
</gene>
<reference evidence="1 2" key="1">
    <citation type="submission" date="2017-06" db="EMBL/GenBank/DDBJ databases">
        <title>Genome sequencing and assembly of Stenotrophomonas maltophilia DF07.</title>
        <authorList>
            <person name="Iyer R."/>
        </authorList>
    </citation>
    <scope>NUCLEOTIDE SEQUENCE [LARGE SCALE GENOMIC DNA]</scope>
    <source>
        <strain evidence="1 2">DF07</strain>
    </source>
</reference>
<evidence type="ECO:0000313" key="1">
    <source>
        <dbReference type="EMBL" id="PAM73134.1"/>
    </source>
</evidence>
<evidence type="ECO:0000313" key="2">
    <source>
        <dbReference type="Proteomes" id="UP000216433"/>
    </source>
</evidence>
<accession>A0A270NLS4</accession>
<dbReference type="AlphaFoldDB" id="A0A270NLS4"/>
<proteinExistence type="predicted"/>